<comment type="similarity">
    <text evidence="2 11">Belongs to the mitochondrial carrier (TC 2.A.29) family.</text>
</comment>
<comment type="caution">
    <text evidence="12">The sequence shown here is derived from an EMBL/GenBank/DDBJ whole genome shotgun (WGS) entry which is preliminary data.</text>
</comment>
<dbReference type="Proteomes" id="UP000738325">
    <property type="component" value="Unassembled WGS sequence"/>
</dbReference>
<evidence type="ECO:0000256" key="10">
    <source>
        <dbReference type="PROSITE-ProRule" id="PRU00282"/>
    </source>
</evidence>
<protein>
    <recommendedName>
        <fullName evidence="14">S-adenosylmethionine transporter</fullName>
    </recommendedName>
</protein>
<keyword evidence="7" id="KW-1133">Transmembrane helix</keyword>
<reference evidence="12" key="1">
    <citation type="journal article" date="2020" name="Fungal Divers.">
        <title>Resolving the Mortierellaceae phylogeny through synthesis of multi-gene phylogenetics and phylogenomics.</title>
        <authorList>
            <person name="Vandepol N."/>
            <person name="Liber J."/>
            <person name="Desiro A."/>
            <person name="Na H."/>
            <person name="Kennedy M."/>
            <person name="Barry K."/>
            <person name="Grigoriev I.V."/>
            <person name="Miller A.N."/>
            <person name="O'Donnell K."/>
            <person name="Stajich J.E."/>
            <person name="Bonito G."/>
        </authorList>
    </citation>
    <scope>NUCLEOTIDE SEQUENCE</scope>
    <source>
        <strain evidence="12">REB-010B</strain>
    </source>
</reference>
<dbReference type="SUPFAM" id="SSF103506">
    <property type="entry name" value="Mitochondrial carrier"/>
    <property type="match status" value="1"/>
</dbReference>
<gene>
    <name evidence="12" type="ORF">BGZ99_008444</name>
</gene>
<dbReference type="GO" id="GO:0005743">
    <property type="term" value="C:mitochondrial inner membrane"/>
    <property type="evidence" value="ECO:0007669"/>
    <property type="project" value="UniProtKB-SubCell"/>
</dbReference>
<feature type="repeat" description="Solcar" evidence="10">
    <location>
        <begin position="20"/>
        <end position="93"/>
    </location>
</feature>
<keyword evidence="3 11" id="KW-0813">Transport</keyword>
<keyword evidence="9 10" id="KW-0472">Membrane</keyword>
<dbReference type="PANTHER" id="PTHR45667">
    <property type="entry name" value="S-ADENOSYLMETHIONINE MITOCHONDRIAL CARRIER PROTEIN"/>
    <property type="match status" value="1"/>
</dbReference>
<feature type="repeat" description="Solcar" evidence="10">
    <location>
        <begin position="106"/>
        <end position="185"/>
    </location>
</feature>
<proteinExistence type="inferred from homology"/>
<dbReference type="FunFam" id="1.50.40.10:FF:000018">
    <property type="entry name" value="S-adenosylmethionine mitochondrial carrier protein-like"/>
    <property type="match status" value="1"/>
</dbReference>
<keyword evidence="13" id="KW-1185">Reference proteome</keyword>
<dbReference type="OrthoDB" id="276989at2759"/>
<evidence type="ECO:0000256" key="2">
    <source>
        <dbReference type="ARBA" id="ARBA00006375"/>
    </source>
</evidence>
<comment type="subcellular location">
    <subcellularLocation>
        <location evidence="1">Mitochondrion inner membrane</location>
        <topology evidence="1">Multi-pass membrane protein</topology>
    </subcellularLocation>
</comment>
<evidence type="ECO:0000256" key="7">
    <source>
        <dbReference type="ARBA" id="ARBA00022989"/>
    </source>
</evidence>
<dbReference type="AlphaFoldDB" id="A0A9P6R6Y5"/>
<name>A0A9P6R6Y5_9FUNG</name>
<evidence type="ECO:0000256" key="3">
    <source>
        <dbReference type="ARBA" id="ARBA00022448"/>
    </source>
</evidence>
<evidence type="ECO:0000256" key="5">
    <source>
        <dbReference type="ARBA" id="ARBA00022737"/>
    </source>
</evidence>
<evidence type="ECO:0000313" key="12">
    <source>
        <dbReference type="EMBL" id="KAG0313982.1"/>
    </source>
</evidence>
<dbReference type="InterPro" id="IPR018108">
    <property type="entry name" value="MCP_transmembrane"/>
</dbReference>
<dbReference type="InterPro" id="IPR023395">
    <property type="entry name" value="MCP_dom_sf"/>
</dbReference>
<feature type="repeat" description="Solcar" evidence="10">
    <location>
        <begin position="195"/>
        <end position="289"/>
    </location>
</feature>
<dbReference type="EMBL" id="JAAAIP010000653">
    <property type="protein sequence ID" value="KAG0313982.1"/>
    <property type="molecule type" value="Genomic_DNA"/>
</dbReference>
<evidence type="ECO:0000256" key="6">
    <source>
        <dbReference type="ARBA" id="ARBA00022792"/>
    </source>
</evidence>
<evidence type="ECO:0000256" key="1">
    <source>
        <dbReference type="ARBA" id="ARBA00004448"/>
    </source>
</evidence>
<evidence type="ECO:0000256" key="9">
    <source>
        <dbReference type="ARBA" id="ARBA00023136"/>
    </source>
</evidence>
<keyword evidence="4 10" id="KW-0812">Transmembrane</keyword>
<dbReference type="GO" id="GO:0055085">
    <property type="term" value="P:transmembrane transport"/>
    <property type="evidence" value="ECO:0007669"/>
    <property type="project" value="InterPro"/>
</dbReference>
<dbReference type="Pfam" id="PF00153">
    <property type="entry name" value="Mito_carr"/>
    <property type="match status" value="3"/>
</dbReference>
<evidence type="ECO:0000313" key="13">
    <source>
        <dbReference type="Proteomes" id="UP000738325"/>
    </source>
</evidence>
<dbReference type="Gene3D" id="1.50.40.10">
    <property type="entry name" value="Mitochondrial carrier domain"/>
    <property type="match status" value="1"/>
</dbReference>
<dbReference type="PROSITE" id="PS50920">
    <property type="entry name" value="SOLCAR"/>
    <property type="match status" value="3"/>
</dbReference>
<dbReference type="InterPro" id="IPR002067">
    <property type="entry name" value="MCP"/>
</dbReference>
<evidence type="ECO:0000256" key="4">
    <source>
        <dbReference type="ARBA" id="ARBA00022692"/>
    </source>
</evidence>
<evidence type="ECO:0000256" key="8">
    <source>
        <dbReference type="ARBA" id="ARBA00023128"/>
    </source>
</evidence>
<evidence type="ECO:0008006" key="14">
    <source>
        <dbReference type="Google" id="ProtNLM"/>
    </source>
</evidence>
<keyword evidence="6" id="KW-0999">Mitochondrion inner membrane</keyword>
<evidence type="ECO:0000256" key="11">
    <source>
        <dbReference type="RuleBase" id="RU000488"/>
    </source>
</evidence>
<keyword evidence="8" id="KW-0496">Mitochondrion</keyword>
<accession>A0A9P6R6Y5</accession>
<dbReference type="PRINTS" id="PR00926">
    <property type="entry name" value="MITOCARRIER"/>
</dbReference>
<sequence length="295" mass="31142">MSDLSASASTLAVVPEVNQASLLHCLLAGALAGTAVDTALFPLDTLKTRLQSKAGFAASGGFRGVYSGLTSAVIGSAPGASMFFVTYEGLKTTLSAALPDPQHAPVVHMMSASGGEIAACFVRVPTEVIKQRMQTKQFTTTSAAIRSVIHNEGVLGFYRGYFSTVAREIPFTCIQFPLYEYMKKSYAAATHRPKVDPWEAAICGSIAGGIAAGLTTPLDVVKTRVMLSQRQAAGTPQSSAYYSGIVSTFKRILAEEGPRALFSGIGPRVMWISIGGSIFLGVYEKVKILASNQEA</sequence>
<keyword evidence="5" id="KW-0677">Repeat</keyword>
<organism evidence="12 13">
    <name type="scientific">Dissophora globulifera</name>
    <dbReference type="NCBI Taxonomy" id="979702"/>
    <lineage>
        <taxon>Eukaryota</taxon>
        <taxon>Fungi</taxon>
        <taxon>Fungi incertae sedis</taxon>
        <taxon>Mucoromycota</taxon>
        <taxon>Mortierellomycotina</taxon>
        <taxon>Mortierellomycetes</taxon>
        <taxon>Mortierellales</taxon>
        <taxon>Mortierellaceae</taxon>
        <taxon>Dissophora</taxon>
    </lineage>
</organism>